<evidence type="ECO:0000256" key="11">
    <source>
        <dbReference type="RuleBase" id="RU003981"/>
    </source>
</evidence>
<dbReference type="FunFam" id="4.10.1250.10:FF:000002">
    <property type="entry name" value="Aminomethyltransferase"/>
    <property type="match status" value="1"/>
</dbReference>
<gene>
    <name evidence="14" type="ORF">CLUMA_CG004142</name>
</gene>
<dbReference type="SUPFAM" id="SSF101790">
    <property type="entry name" value="Aminomethyltransferase beta-barrel domain"/>
    <property type="match status" value="1"/>
</dbReference>
<dbReference type="Gene3D" id="3.30.70.1400">
    <property type="entry name" value="Aminomethyltransferase beta-barrel domains"/>
    <property type="match status" value="1"/>
</dbReference>
<protein>
    <recommendedName>
        <fullName evidence="11">Aminomethyltransferase</fullName>
        <ecNumber evidence="11">2.1.2.10</ecNumber>
    </recommendedName>
    <alternativeName>
        <fullName evidence="11">Glycine cleavage system T protein</fullName>
    </alternativeName>
</protein>
<keyword evidence="7 11" id="KW-0809">Transit peptide</keyword>
<accession>A0A1J1HSW0</accession>
<keyword evidence="5 11" id="KW-0032">Aminotransferase</keyword>
<dbReference type="GO" id="GO:0004047">
    <property type="term" value="F:aminomethyltransferase activity"/>
    <property type="evidence" value="ECO:0007669"/>
    <property type="project" value="UniProtKB-EC"/>
</dbReference>
<dbReference type="InterPro" id="IPR006222">
    <property type="entry name" value="GCVT_N"/>
</dbReference>
<comment type="function">
    <text evidence="1 11">The glycine cleavage system catalyzes the degradation of glycine.</text>
</comment>
<dbReference type="GO" id="GO:0005960">
    <property type="term" value="C:glycine cleavage complex"/>
    <property type="evidence" value="ECO:0007669"/>
    <property type="project" value="InterPro"/>
</dbReference>
<dbReference type="AlphaFoldDB" id="A0A1J1HSW0"/>
<dbReference type="NCBIfam" id="TIGR00528">
    <property type="entry name" value="gcvT"/>
    <property type="match status" value="1"/>
</dbReference>
<dbReference type="InterPro" id="IPR006223">
    <property type="entry name" value="GcvT"/>
</dbReference>
<dbReference type="InterPro" id="IPR013977">
    <property type="entry name" value="GcvT_C"/>
</dbReference>
<dbReference type="STRING" id="568069.A0A1J1HSW0"/>
<reference evidence="14 15" key="1">
    <citation type="submission" date="2015-04" db="EMBL/GenBank/DDBJ databases">
        <authorList>
            <person name="Syromyatnikov M.Y."/>
            <person name="Popov V.N."/>
        </authorList>
    </citation>
    <scope>NUCLEOTIDE SEQUENCE [LARGE SCALE GENOMIC DNA]</scope>
</reference>
<dbReference type="InterPro" id="IPR029043">
    <property type="entry name" value="GcvT/YgfZ_C"/>
</dbReference>
<comment type="subcellular location">
    <subcellularLocation>
        <location evidence="2 11">Mitochondrion</location>
    </subcellularLocation>
</comment>
<dbReference type="Pfam" id="PF08669">
    <property type="entry name" value="GCV_T_C"/>
    <property type="match status" value="1"/>
</dbReference>
<name>A0A1J1HSW0_9DIPT</name>
<dbReference type="GO" id="GO:0005739">
    <property type="term" value="C:mitochondrion"/>
    <property type="evidence" value="ECO:0007669"/>
    <property type="project" value="UniProtKB-SubCell"/>
</dbReference>
<dbReference type="Gene3D" id="2.40.30.110">
    <property type="entry name" value="Aminomethyltransferase beta-barrel domains"/>
    <property type="match status" value="1"/>
</dbReference>
<dbReference type="FunFam" id="2.40.30.110:FF:000002">
    <property type="entry name" value="Aminomethyltransferase"/>
    <property type="match status" value="1"/>
</dbReference>
<evidence type="ECO:0000259" key="13">
    <source>
        <dbReference type="Pfam" id="PF08669"/>
    </source>
</evidence>
<dbReference type="PIRSF" id="PIRSF006487">
    <property type="entry name" value="GcvT"/>
    <property type="match status" value="1"/>
</dbReference>
<dbReference type="InterPro" id="IPR028896">
    <property type="entry name" value="GcvT/YgfZ/DmdA"/>
</dbReference>
<evidence type="ECO:0000256" key="6">
    <source>
        <dbReference type="ARBA" id="ARBA00022679"/>
    </source>
</evidence>
<evidence type="ECO:0000256" key="8">
    <source>
        <dbReference type="ARBA" id="ARBA00023128"/>
    </source>
</evidence>
<evidence type="ECO:0000256" key="3">
    <source>
        <dbReference type="ARBA" id="ARBA00008609"/>
    </source>
</evidence>
<evidence type="ECO:0000256" key="7">
    <source>
        <dbReference type="ARBA" id="ARBA00022946"/>
    </source>
</evidence>
<keyword evidence="6 11" id="KW-0808">Transferase</keyword>
<feature type="binding site" evidence="10">
    <location>
        <position position="241"/>
    </location>
    <ligand>
        <name>substrate</name>
    </ligand>
</feature>
<evidence type="ECO:0000313" key="15">
    <source>
        <dbReference type="Proteomes" id="UP000183832"/>
    </source>
</evidence>
<dbReference type="Pfam" id="PF01571">
    <property type="entry name" value="GCV_T"/>
    <property type="match status" value="1"/>
</dbReference>
<evidence type="ECO:0000256" key="5">
    <source>
        <dbReference type="ARBA" id="ARBA00022576"/>
    </source>
</evidence>
<feature type="domain" description="Aminomethyltransferase C-terminal" evidence="13">
    <location>
        <begin position="329"/>
        <end position="406"/>
    </location>
</feature>
<evidence type="ECO:0000313" key="14">
    <source>
        <dbReference type="EMBL" id="CRK90468.1"/>
    </source>
</evidence>
<feature type="domain" description="GCVT N-terminal" evidence="12">
    <location>
        <begin position="41"/>
        <end position="305"/>
    </location>
</feature>
<comment type="subunit">
    <text evidence="4 11">The glycine cleavage system is composed of four proteins: P, T, L and H.</text>
</comment>
<dbReference type="EMBL" id="CVRI01000019">
    <property type="protein sequence ID" value="CRK90468.1"/>
    <property type="molecule type" value="Genomic_DNA"/>
</dbReference>
<comment type="catalytic activity">
    <reaction evidence="9 11">
        <text>N(6)-[(R)-S(8)-aminomethyldihydrolipoyl]-L-lysyl-[protein] + (6S)-5,6,7,8-tetrahydrofolate = N(6)-[(R)-dihydrolipoyl]-L-lysyl-[protein] + (6R)-5,10-methylene-5,6,7,8-tetrahydrofolate + NH4(+)</text>
        <dbReference type="Rhea" id="RHEA:16945"/>
        <dbReference type="Rhea" id="RHEA-COMP:10475"/>
        <dbReference type="Rhea" id="RHEA-COMP:10492"/>
        <dbReference type="ChEBI" id="CHEBI:15636"/>
        <dbReference type="ChEBI" id="CHEBI:28938"/>
        <dbReference type="ChEBI" id="CHEBI:57453"/>
        <dbReference type="ChEBI" id="CHEBI:83100"/>
        <dbReference type="ChEBI" id="CHEBI:83143"/>
        <dbReference type="EC" id="2.1.2.10"/>
    </reaction>
</comment>
<organism evidence="14 15">
    <name type="scientific">Clunio marinus</name>
    <dbReference type="NCBI Taxonomy" id="568069"/>
    <lineage>
        <taxon>Eukaryota</taxon>
        <taxon>Metazoa</taxon>
        <taxon>Ecdysozoa</taxon>
        <taxon>Arthropoda</taxon>
        <taxon>Hexapoda</taxon>
        <taxon>Insecta</taxon>
        <taxon>Pterygota</taxon>
        <taxon>Neoptera</taxon>
        <taxon>Endopterygota</taxon>
        <taxon>Diptera</taxon>
        <taxon>Nematocera</taxon>
        <taxon>Chironomoidea</taxon>
        <taxon>Chironomidae</taxon>
        <taxon>Clunio</taxon>
    </lineage>
</organism>
<dbReference type="GO" id="GO:0008483">
    <property type="term" value="F:transaminase activity"/>
    <property type="evidence" value="ECO:0007669"/>
    <property type="project" value="UniProtKB-KW"/>
</dbReference>
<dbReference type="FunFam" id="3.30.70.1400:FF:000001">
    <property type="entry name" value="Aminomethyltransferase"/>
    <property type="match status" value="1"/>
</dbReference>
<dbReference type="GO" id="GO:0006546">
    <property type="term" value="P:glycine catabolic process"/>
    <property type="evidence" value="ECO:0007669"/>
    <property type="project" value="InterPro"/>
</dbReference>
<dbReference type="Proteomes" id="UP000183832">
    <property type="component" value="Unassembled WGS sequence"/>
</dbReference>
<keyword evidence="8 11" id="KW-0496">Mitochondrion</keyword>
<sequence length="416" mass="45780">MTLIKFCLSRNFNKTFSIKNLRSFSSSSEGKEQERAKKTSLFDFHVARGGKIVNFAGYLLPVQYADQGIAQSHVHTRTAGCASIFDVSHMLQTYITGKDAIECFENITTADIQGLPKGSGSLTVFTNEKAGILDDLIVNRVNSKFLYIVSNAARKEHDSQLILDTVDRFRGKGKAVDVKFFDPMERALLAFQGSAAAKVLQELTNVNLSELFFMNTIEAEVAGVKDCRITRCGYTGEDGFEISIPADKGRFITEVLLDSKAGNVKLAGLGARDSLRLEAGLCLYGNDIDESTTPIEAGLAWLVAKRRRTEKDFPGAQTVLNQLQNGCTKRRVGIVLKSGPPARHGVEIFVNGNKVGTVTSGCPSPVLNFNISMGYVQEEYKKPGTKVDLKIRDKLYNAEISKMPFVPSNYYQKPKS</sequence>
<evidence type="ECO:0000259" key="12">
    <source>
        <dbReference type="Pfam" id="PF01571"/>
    </source>
</evidence>
<comment type="similarity">
    <text evidence="3 11">Belongs to the GcvT family.</text>
</comment>
<evidence type="ECO:0000256" key="2">
    <source>
        <dbReference type="ARBA" id="ARBA00004173"/>
    </source>
</evidence>
<dbReference type="OrthoDB" id="10263536at2759"/>
<keyword evidence="15" id="KW-1185">Reference proteome</keyword>
<evidence type="ECO:0000256" key="9">
    <source>
        <dbReference type="ARBA" id="ARBA00047665"/>
    </source>
</evidence>
<dbReference type="NCBIfam" id="NF001567">
    <property type="entry name" value="PRK00389.1"/>
    <property type="match status" value="1"/>
</dbReference>
<evidence type="ECO:0000256" key="10">
    <source>
        <dbReference type="PIRSR" id="PIRSR006487-1"/>
    </source>
</evidence>
<dbReference type="PANTHER" id="PTHR43757">
    <property type="entry name" value="AMINOMETHYLTRANSFERASE"/>
    <property type="match status" value="1"/>
</dbReference>
<dbReference type="InterPro" id="IPR027266">
    <property type="entry name" value="TrmE/GcvT-like"/>
</dbReference>
<dbReference type="EC" id="2.1.2.10" evidence="11"/>
<dbReference type="PANTHER" id="PTHR43757:SF16">
    <property type="entry name" value="AMINOMETHYLTRANSFERASE, MITOCHONDRIAL"/>
    <property type="match status" value="1"/>
</dbReference>
<dbReference type="Gene3D" id="3.30.1360.120">
    <property type="entry name" value="Probable tRNA modification gtpase trme, domain 1"/>
    <property type="match status" value="1"/>
</dbReference>
<proteinExistence type="inferred from homology"/>
<evidence type="ECO:0000256" key="1">
    <source>
        <dbReference type="ARBA" id="ARBA00003631"/>
    </source>
</evidence>
<evidence type="ECO:0000256" key="4">
    <source>
        <dbReference type="ARBA" id="ARBA00011690"/>
    </source>
</evidence>
<dbReference type="SUPFAM" id="SSF103025">
    <property type="entry name" value="Folate-binding domain"/>
    <property type="match status" value="1"/>
</dbReference>
<dbReference type="Gene3D" id="4.10.1250.10">
    <property type="entry name" value="Aminomethyltransferase fragment"/>
    <property type="match status" value="1"/>
</dbReference>